<accession>A0A812PAX2</accession>
<gene>
    <name evidence="3" type="ORF">SNAT2548_LOCUS17179</name>
</gene>
<feature type="region of interest" description="Disordered" evidence="2">
    <location>
        <begin position="97"/>
        <end position="118"/>
    </location>
</feature>
<organism evidence="3 4">
    <name type="scientific">Symbiodinium natans</name>
    <dbReference type="NCBI Taxonomy" id="878477"/>
    <lineage>
        <taxon>Eukaryota</taxon>
        <taxon>Sar</taxon>
        <taxon>Alveolata</taxon>
        <taxon>Dinophyceae</taxon>
        <taxon>Suessiales</taxon>
        <taxon>Symbiodiniaceae</taxon>
        <taxon>Symbiodinium</taxon>
    </lineage>
</organism>
<dbReference type="OrthoDB" id="408152at2759"/>
<keyword evidence="1" id="KW-0175">Coiled coil</keyword>
<feature type="coiled-coil region" evidence="1">
    <location>
        <begin position="135"/>
        <end position="215"/>
    </location>
</feature>
<dbReference type="EMBL" id="CAJNDS010002102">
    <property type="protein sequence ID" value="CAE7328081.1"/>
    <property type="molecule type" value="Genomic_DNA"/>
</dbReference>
<name>A0A812PAX2_9DINO</name>
<dbReference type="AlphaFoldDB" id="A0A812PAX2"/>
<comment type="caution">
    <text evidence="3">The sequence shown here is derived from an EMBL/GenBank/DDBJ whole genome shotgun (WGS) entry which is preliminary data.</text>
</comment>
<evidence type="ECO:0000313" key="4">
    <source>
        <dbReference type="Proteomes" id="UP000604046"/>
    </source>
</evidence>
<evidence type="ECO:0000256" key="2">
    <source>
        <dbReference type="SAM" id="MobiDB-lite"/>
    </source>
</evidence>
<keyword evidence="4" id="KW-1185">Reference proteome</keyword>
<sequence length="338" mass="37595">MAMPAFHCGDAAKPSLETPSSLPAVHLQLHMVESAIANAERDLEASWLNACFPPPAHGLYIDEEWGFAGAPQLRRCSEALTDFRDARQKLLFRLEELSDEPQGSRQADPEATAEEGMKEKVRHLEFKLADAESWNDKMSEAMQKLLQKQAVLEQSVQSLEAQCAELQHQKGAAESCKDQAQRWLESERLAHRAAMEQLRAENVKLQMENAALAECQLLQQLRADRLQEENDKLRGLEVHPEMSRVVSATDCDACSDVSSWVCVPGSGRHAFVAGTTLKVKVGQAFEYLQAKDLQKGAQVVAADDQTLLEVLDVPETQSSTEVVELWTRDRRLGLHGPC</sequence>
<protein>
    <submittedName>
        <fullName evidence="3">Uncharacterized protein</fullName>
    </submittedName>
</protein>
<evidence type="ECO:0000256" key="1">
    <source>
        <dbReference type="SAM" id="Coils"/>
    </source>
</evidence>
<reference evidence="3" key="1">
    <citation type="submission" date="2021-02" db="EMBL/GenBank/DDBJ databases">
        <authorList>
            <person name="Dougan E. K."/>
            <person name="Rhodes N."/>
            <person name="Thang M."/>
            <person name="Chan C."/>
        </authorList>
    </citation>
    <scope>NUCLEOTIDE SEQUENCE</scope>
</reference>
<evidence type="ECO:0000313" key="3">
    <source>
        <dbReference type="EMBL" id="CAE7328081.1"/>
    </source>
</evidence>
<proteinExistence type="predicted"/>
<dbReference type="Proteomes" id="UP000604046">
    <property type="component" value="Unassembled WGS sequence"/>
</dbReference>